<evidence type="ECO:0000313" key="2">
    <source>
        <dbReference type="EMBL" id="TBU55911.1"/>
    </source>
</evidence>
<evidence type="ECO:0000313" key="1">
    <source>
        <dbReference type="EMBL" id="TBU54875.1"/>
    </source>
</evidence>
<dbReference type="Proteomes" id="UP000292082">
    <property type="component" value="Unassembled WGS sequence"/>
</dbReference>
<reference evidence="3 4" key="1">
    <citation type="submission" date="2019-01" db="EMBL/GenBank/DDBJ databases">
        <title>Draft genome sequences of three monokaryotic isolates of the white-rot basidiomycete fungus Dichomitus squalens.</title>
        <authorList>
            <consortium name="DOE Joint Genome Institute"/>
            <person name="Lopez S.C."/>
            <person name="Andreopoulos B."/>
            <person name="Pangilinan J."/>
            <person name="Lipzen A."/>
            <person name="Riley R."/>
            <person name="Ahrendt S."/>
            <person name="Ng V."/>
            <person name="Barry K."/>
            <person name="Daum C."/>
            <person name="Grigoriev I.V."/>
            <person name="Hilden K.S."/>
            <person name="Makela M.R."/>
            <person name="de Vries R.P."/>
        </authorList>
    </citation>
    <scope>NUCLEOTIDE SEQUENCE [LARGE SCALE GENOMIC DNA]</scope>
    <source>
        <strain evidence="3 4">CBS 464.89</strain>
    </source>
</reference>
<evidence type="ECO:0000313" key="4">
    <source>
        <dbReference type="Proteomes" id="UP000292082"/>
    </source>
</evidence>
<dbReference type="EMBL" id="ML145112">
    <property type="protein sequence ID" value="TBU59644.1"/>
    <property type="molecule type" value="Genomic_DNA"/>
</dbReference>
<sequence>MPFSQQRCLSPVGSWKSRNAQKLVTSGWRDFNPIPCPARHDPEPEYARMRWLH</sequence>
<keyword evidence="4" id="KW-1185">Reference proteome</keyword>
<accession>A0A4Q9PZ74</accession>
<dbReference type="EMBL" id="ML145179">
    <property type="protein sequence ID" value="TBU54875.1"/>
    <property type="molecule type" value="Genomic_DNA"/>
</dbReference>
<organism evidence="3 4">
    <name type="scientific">Dichomitus squalens</name>
    <dbReference type="NCBI Taxonomy" id="114155"/>
    <lineage>
        <taxon>Eukaryota</taxon>
        <taxon>Fungi</taxon>
        <taxon>Dikarya</taxon>
        <taxon>Basidiomycota</taxon>
        <taxon>Agaricomycotina</taxon>
        <taxon>Agaricomycetes</taxon>
        <taxon>Polyporales</taxon>
        <taxon>Polyporaceae</taxon>
        <taxon>Dichomitus</taxon>
    </lineage>
</organism>
<dbReference type="AlphaFoldDB" id="A0A4Q9PZ74"/>
<gene>
    <name evidence="3" type="ORF">BD310DRAFT_924688</name>
    <name evidence="2" type="ORF">BD310DRAFT_932761</name>
    <name evidence="1" type="ORF">BD310DRAFT_934780</name>
</gene>
<proteinExistence type="predicted"/>
<protein>
    <submittedName>
        <fullName evidence="3">Uncharacterized protein</fullName>
    </submittedName>
</protein>
<name>A0A4Q9PZ74_9APHY</name>
<dbReference type="EMBL" id="ML145161">
    <property type="protein sequence ID" value="TBU55911.1"/>
    <property type="molecule type" value="Genomic_DNA"/>
</dbReference>
<evidence type="ECO:0000313" key="3">
    <source>
        <dbReference type="EMBL" id="TBU59644.1"/>
    </source>
</evidence>